<dbReference type="EMBL" id="HBGZ01012001">
    <property type="protein sequence ID" value="CAD9595616.1"/>
    <property type="molecule type" value="Transcribed_RNA"/>
</dbReference>
<protein>
    <submittedName>
        <fullName evidence="1">Uncharacterized protein</fullName>
    </submittedName>
</protein>
<sequence>MAEKAWSSKLCLFKYVSKSGVVAVVCTSDSSSDDVILQDSKSPGISRNVVFPKAAFAFLEKCRRAEVGAWKATIGRSFEMKDRDTTVVMIAGRRDVVRSLAMVEVFEVDENFVVW</sequence>
<gene>
    <name evidence="1" type="ORF">SMAR0320_LOCUS8572</name>
</gene>
<accession>A0A7S2L6B4</accession>
<dbReference type="AlphaFoldDB" id="A0A7S2L6B4"/>
<reference evidence="1" key="1">
    <citation type="submission" date="2021-01" db="EMBL/GenBank/DDBJ databases">
        <authorList>
            <person name="Corre E."/>
            <person name="Pelletier E."/>
            <person name="Niang G."/>
            <person name="Scheremetjew M."/>
            <person name="Finn R."/>
            <person name="Kale V."/>
            <person name="Holt S."/>
            <person name="Cochrane G."/>
            <person name="Meng A."/>
            <person name="Brown T."/>
            <person name="Cohen L."/>
        </authorList>
    </citation>
    <scope>NUCLEOTIDE SEQUENCE</scope>
    <source>
        <strain evidence="1">SM1012Den-03</strain>
    </source>
</reference>
<organism evidence="1">
    <name type="scientific">Skeletonema marinoi</name>
    <dbReference type="NCBI Taxonomy" id="267567"/>
    <lineage>
        <taxon>Eukaryota</taxon>
        <taxon>Sar</taxon>
        <taxon>Stramenopiles</taxon>
        <taxon>Ochrophyta</taxon>
        <taxon>Bacillariophyta</taxon>
        <taxon>Coscinodiscophyceae</taxon>
        <taxon>Thalassiosirophycidae</taxon>
        <taxon>Thalassiosirales</taxon>
        <taxon>Skeletonemataceae</taxon>
        <taxon>Skeletonema</taxon>
        <taxon>Skeletonema marinoi-dohrnii complex</taxon>
    </lineage>
</organism>
<evidence type="ECO:0000313" key="1">
    <source>
        <dbReference type="EMBL" id="CAD9595616.1"/>
    </source>
</evidence>
<proteinExistence type="predicted"/>
<name>A0A7S2L6B4_9STRA</name>